<evidence type="ECO:0000256" key="1">
    <source>
        <dbReference type="SAM" id="SignalP"/>
    </source>
</evidence>
<feature type="domain" description="GUN4-like" evidence="2">
    <location>
        <begin position="206"/>
        <end position="348"/>
    </location>
</feature>
<proteinExistence type="predicted"/>
<dbReference type="InterPro" id="IPR037215">
    <property type="entry name" value="GUN4-like_sf"/>
</dbReference>
<dbReference type="Gene3D" id="1.10.10.1770">
    <property type="entry name" value="Gun4-like"/>
    <property type="match status" value="1"/>
</dbReference>
<accession>A0A7C3KIM7</accession>
<dbReference type="CDD" id="cd16383">
    <property type="entry name" value="GUN4"/>
    <property type="match status" value="1"/>
</dbReference>
<dbReference type="PROSITE" id="PS51257">
    <property type="entry name" value="PROKAR_LIPOPROTEIN"/>
    <property type="match status" value="1"/>
</dbReference>
<reference evidence="3" key="1">
    <citation type="journal article" date="2020" name="mSystems">
        <title>Genome- and Community-Level Interaction Insights into Carbon Utilization and Element Cycling Functions of Hydrothermarchaeota in Hydrothermal Sediment.</title>
        <authorList>
            <person name="Zhou Z."/>
            <person name="Liu Y."/>
            <person name="Xu W."/>
            <person name="Pan J."/>
            <person name="Luo Z.H."/>
            <person name="Li M."/>
        </authorList>
    </citation>
    <scope>NUCLEOTIDE SEQUENCE [LARGE SCALE GENOMIC DNA]</scope>
    <source>
        <strain evidence="3">SpSt-418</strain>
    </source>
</reference>
<dbReference type="PANTHER" id="PTHR34800">
    <property type="entry name" value="TETRAPYRROLE-BINDING PROTEIN, CHLOROPLASTIC"/>
    <property type="match status" value="1"/>
</dbReference>
<dbReference type="SUPFAM" id="SSF140869">
    <property type="entry name" value="GUN4-like"/>
    <property type="match status" value="1"/>
</dbReference>
<dbReference type="AlphaFoldDB" id="A0A7C3KIM7"/>
<dbReference type="GO" id="GO:0046906">
    <property type="term" value="F:tetrapyrrole binding"/>
    <property type="evidence" value="ECO:0007669"/>
    <property type="project" value="TreeGrafter"/>
</dbReference>
<keyword evidence="1" id="KW-0732">Signal</keyword>
<feature type="chain" id="PRO_5027960742" evidence="1">
    <location>
        <begin position="24"/>
        <end position="393"/>
    </location>
</feature>
<feature type="signal peptide" evidence="1">
    <location>
        <begin position="1"/>
        <end position="23"/>
    </location>
</feature>
<evidence type="ECO:0000313" key="3">
    <source>
        <dbReference type="EMBL" id="HFN00806.1"/>
    </source>
</evidence>
<sequence length="393" mass="44075">MKKLITLTLLTSLAVGCASPLLSTPIQGRSPNVVAANVTKAPDLASYRDVFYFSDRFGFRFLSPSGYVITPSETQQTPNPVMPVQVLEIWQQADFLNRENLPEGPPIISITVYTNPKRLPLTAWKGELSRNDDRPIPVAGQRGLAYTSTGLYDADNVLFPNPDGRYIFRLTGRYADANAPIRQTFRELVANFTFDVAFNPKSSTWVVNYSRLQNLLAKQDWQAADIETRAIIQRLAGPKSDLLFSSQTALTRLPLKDLQTIDNLWAKASKGRFGFKAQQRIWNQIAKTTKNPKAQVDLFGQQVGWRKTKPGSTNPLSNSEVGSTLWRFDTELQAINAPVGHYPWVGVSSSRLLDYLNERSLGCGSCTIDAIYLAGDRYYNYVPAFFNRYKSVR</sequence>
<comment type="caution">
    <text evidence="3">The sequence shown here is derived from an EMBL/GenBank/DDBJ whole genome shotgun (WGS) entry which is preliminary data.</text>
</comment>
<protein>
    <submittedName>
        <fullName evidence="3">GUN4 domain-containing protein</fullName>
    </submittedName>
</protein>
<gene>
    <name evidence="3" type="ORF">ENR64_24240</name>
</gene>
<dbReference type="InterPro" id="IPR008629">
    <property type="entry name" value="GUN4-like"/>
</dbReference>
<name>A0A7C3KIM7_9CYAN</name>
<evidence type="ECO:0000259" key="2">
    <source>
        <dbReference type="Pfam" id="PF05419"/>
    </source>
</evidence>
<dbReference type="Pfam" id="PF05419">
    <property type="entry name" value="GUN4"/>
    <property type="match status" value="1"/>
</dbReference>
<dbReference type="EMBL" id="DSRU01000344">
    <property type="protein sequence ID" value="HFN00806.1"/>
    <property type="molecule type" value="Genomic_DNA"/>
</dbReference>
<dbReference type="Gene3D" id="1.25.40.620">
    <property type="match status" value="1"/>
</dbReference>
<organism evidence="3">
    <name type="scientific">Oscillatoriales cyanobacterium SpSt-418</name>
    <dbReference type="NCBI Taxonomy" id="2282169"/>
    <lineage>
        <taxon>Bacteria</taxon>
        <taxon>Bacillati</taxon>
        <taxon>Cyanobacteriota</taxon>
        <taxon>Cyanophyceae</taxon>
        <taxon>Oscillatoriophycideae</taxon>
        <taxon>Oscillatoriales</taxon>
    </lineage>
</organism>
<dbReference type="PANTHER" id="PTHR34800:SF1">
    <property type="entry name" value="TETRAPYRROLE-BINDING PROTEIN, CHLOROPLASTIC"/>
    <property type="match status" value="1"/>
</dbReference>